<dbReference type="PANTHER" id="PTHR37306:SF1">
    <property type="entry name" value="COLICIN V PRODUCTION PROTEIN"/>
    <property type="match status" value="1"/>
</dbReference>
<evidence type="ECO:0000313" key="7">
    <source>
        <dbReference type="Proteomes" id="UP000616608"/>
    </source>
</evidence>
<evidence type="ECO:0000256" key="5">
    <source>
        <dbReference type="SAM" id="Phobius"/>
    </source>
</evidence>
<dbReference type="EMBL" id="BMJT01000007">
    <property type="protein sequence ID" value="GGG28153.1"/>
    <property type="molecule type" value="Genomic_DNA"/>
</dbReference>
<keyword evidence="4 5" id="KW-0472">Membrane</keyword>
<dbReference type="GO" id="GO:0016020">
    <property type="term" value="C:membrane"/>
    <property type="evidence" value="ECO:0007669"/>
    <property type="project" value="UniProtKB-SubCell"/>
</dbReference>
<organism evidence="6 7">
    <name type="scientific">Lysinibacillus alkalisoli</name>
    <dbReference type="NCBI Taxonomy" id="1911548"/>
    <lineage>
        <taxon>Bacteria</taxon>
        <taxon>Bacillati</taxon>
        <taxon>Bacillota</taxon>
        <taxon>Bacilli</taxon>
        <taxon>Bacillales</taxon>
        <taxon>Bacillaceae</taxon>
        <taxon>Lysinibacillus</taxon>
    </lineage>
</organism>
<dbReference type="InterPro" id="IPR003825">
    <property type="entry name" value="Colicin-V_CvpA"/>
</dbReference>
<sequence>MIDLFIIILLAIGFIMGAKRGVIVQGMHVASMVISIIVALIFYKSLAEKFVFWVPYPSIESTTKTALDLSKIDIDGTFYQIFAFALLYFTVKLIVKLIITFFDHYAYLPAFESTNRIVGGLLGLVEYYMTIFIVLYLLALLPFEFLVARMQNSILGKLIVEYTPGLTQLMQKWWYVYS</sequence>
<protein>
    <submittedName>
        <fullName evidence="6">Colicin V production protein CvpA</fullName>
    </submittedName>
</protein>
<name>A0A917G8F5_9BACI</name>
<reference evidence="6" key="2">
    <citation type="submission" date="2020-09" db="EMBL/GenBank/DDBJ databases">
        <authorList>
            <person name="Sun Q."/>
            <person name="Zhou Y."/>
        </authorList>
    </citation>
    <scope>NUCLEOTIDE SEQUENCE</scope>
    <source>
        <strain evidence="6">CGMCC 1.15760</strain>
    </source>
</reference>
<dbReference type="RefSeq" id="WP_188615251.1">
    <property type="nucleotide sequence ID" value="NZ_BMJT01000007.1"/>
</dbReference>
<evidence type="ECO:0000256" key="4">
    <source>
        <dbReference type="ARBA" id="ARBA00023136"/>
    </source>
</evidence>
<accession>A0A917G8F5</accession>
<evidence type="ECO:0000256" key="3">
    <source>
        <dbReference type="ARBA" id="ARBA00022989"/>
    </source>
</evidence>
<gene>
    <name evidence="6" type="ORF">GCM10007425_23530</name>
</gene>
<proteinExistence type="predicted"/>
<feature type="transmembrane region" description="Helical" evidence="5">
    <location>
        <begin position="27"/>
        <end position="43"/>
    </location>
</feature>
<dbReference type="AlphaFoldDB" id="A0A917G8F5"/>
<evidence type="ECO:0000256" key="2">
    <source>
        <dbReference type="ARBA" id="ARBA00022692"/>
    </source>
</evidence>
<comment type="caution">
    <text evidence="6">The sequence shown here is derived from an EMBL/GenBank/DDBJ whole genome shotgun (WGS) entry which is preliminary data.</text>
</comment>
<dbReference type="Proteomes" id="UP000616608">
    <property type="component" value="Unassembled WGS sequence"/>
</dbReference>
<reference evidence="6" key="1">
    <citation type="journal article" date="2014" name="Int. J. Syst. Evol. Microbiol.">
        <title>Complete genome sequence of Corynebacterium casei LMG S-19264T (=DSM 44701T), isolated from a smear-ripened cheese.</title>
        <authorList>
            <consortium name="US DOE Joint Genome Institute (JGI-PGF)"/>
            <person name="Walter F."/>
            <person name="Albersmeier A."/>
            <person name="Kalinowski J."/>
            <person name="Ruckert C."/>
        </authorList>
    </citation>
    <scope>NUCLEOTIDE SEQUENCE</scope>
    <source>
        <strain evidence="6">CGMCC 1.15760</strain>
    </source>
</reference>
<feature type="transmembrane region" description="Helical" evidence="5">
    <location>
        <begin position="81"/>
        <end position="107"/>
    </location>
</feature>
<feature type="transmembrane region" description="Helical" evidence="5">
    <location>
        <begin position="127"/>
        <end position="147"/>
    </location>
</feature>
<dbReference type="Pfam" id="PF02674">
    <property type="entry name" value="Colicin_V"/>
    <property type="match status" value="1"/>
</dbReference>
<evidence type="ECO:0000313" key="6">
    <source>
        <dbReference type="EMBL" id="GGG28153.1"/>
    </source>
</evidence>
<keyword evidence="7" id="KW-1185">Reference proteome</keyword>
<dbReference type="GO" id="GO:0009403">
    <property type="term" value="P:toxin biosynthetic process"/>
    <property type="evidence" value="ECO:0007669"/>
    <property type="project" value="InterPro"/>
</dbReference>
<evidence type="ECO:0000256" key="1">
    <source>
        <dbReference type="ARBA" id="ARBA00004141"/>
    </source>
</evidence>
<keyword evidence="3 5" id="KW-1133">Transmembrane helix</keyword>
<keyword evidence="2 5" id="KW-0812">Transmembrane</keyword>
<dbReference type="PANTHER" id="PTHR37306">
    <property type="entry name" value="COLICIN V PRODUCTION PROTEIN"/>
    <property type="match status" value="1"/>
</dbReference>
<comment type="subcellular location">
    <subcellularLocation>
        <location evidence="1">Membrane</location>
        <topology evidence="1">Multi-pass membrane protein</topology>
    </subcellularLocation>
</comment>